<comment type="caution">
    <text evidence="1">The sequence shown here is derived from an EMBL/GenBank/DDBJ whole genome shotgun (WGS) entry which is preliminary data.</text>
</comment>
<dbReference type="Proteomes" id="UP000805649">
    <property type="component" value="Unassembled WGS sequence"/>
</dbReference>
<keyword evidence="2" id="KW-1185">Reference proteome</keyword>
<proteinExistence type="predicted"/>
<protein>
    <submittedName>
        <fullName evidence="1">GNAT family</fullName>
    </submittedName>
</protein>
<name>A0ACC3ZFB4_COLTU</name>
<organism evidence="1 2">
    <name type="scientific">Colletotrichum truncatum</name>
    <name type="common">Anthracnose fungus</name>
    <name type="synonym">Colletotrichum capsici</name>
    <dbReference type="NCBI Taxonomy" id="5467"/>
    <lineage>
        <taxon>Eukaryota</taxon>
        <taxon>Fungi</taxon>
        <taxon>Dikarya</taxon>
        <taxon>Ascomycota</taxon>
        <taxon>Pezizomycotina</taxon>
        <taxon>Sordariomycetes</taxon>
        <taxon>Hypocreomycetidae</taxon>
        <taxon>Glomerellales</taxon>
        <taxon>Glomerellaceae</taxon>
        <taxon>Colletotrichum</taxon>
        <taxon>Colletotrichum truncatum species complex</taxon>
    </lineage>
</organism>
<accession>A0ACC3ZFB4</accession>
<evidence type="ECO:0000313" key="1">
    <source>
        <dbReference type="EMBL" id="KAL0942720.1"/>
    </source>
</evidence>
<gene>
    <name evidence="1" type="ORF">CTRU02_200606</name>
</gene>
<dbReference type="EMBL" id="VUJX02000001">
    <property type="protein sequence ID" value="KAL0942720.1"/>
    <property type="molecule type" value="Genomic_DNA"/>
</dbReference>
<sequence length="202" mass="23125">MAPTSGLRLETVTLDDVPALTEVWFAAFTDPELRRLWPDTPGVRGWWDEANRNDLLNKPFQRYVKVVDPQTLDAHGRPRIAAFAKWDLSMPEDRGQRYPPWNKDMPASVCDLFFQREEKERRRVMGTEKHYYLDTVATHPDYQRRGAGSMLVKWGSDLADENGVAAYVDASKDGAPLYQRHGFVDESEPGAGDIASMARRRR</sequence>
<evidence type="ECO:0000313" key="2">
    <source>
        <dbReference type="Proteomes" id="UP000805649"/>
    </source>
</evidence>
<reference evidence="1 2" key="1">
    <citation type="journal article" date="2020" name="Phytopathology">
        <title>Genome Sequence Resources of Colletotrichum truncatum, C. plurivorum, C. musicola, and C. sojae: Four Species Pathogenic to Soybean (Glycine max).</title>
        <authorList>
            <person name="Rogerio F."/>
            <person name="Boufleur T.R."/>
            <person name="Ciampi-Guillardi M."/>
            <person name="Sukno S.A."/>
            <person name="Thon M.R."/>
            <person name="Massola Junior N.S."/>
            <person name="Baroncelli R."/>
        </authorList>
    </citation>
    <scope>NUCLEOTIDE SEQUENCE [LARGE SCALE GENOMIC DNA]</scope>
    <source>
        <strain evidence="1 2">CMES1059</strain>
    </source>
</reference>